<dbReference type="Proteomes" id="UP001233172">
    <property type="component" value="Unassembled WGS sequence"/>
</dbReference>
<organism evidence="3 4">
    <name type="scientific">Biomphalaria pfeifferi</name>
    <name type="common">Bloodfluke planorb</name>
    <name type="synonym">Freshwater snail</name>
    <dbReference type="NCBI Taxonomy" id="112525"/>
    <lineage>
        <taxon>Eukaryota</taxon>
        <taxon>Metazoa</taxon>
        <taxon>Spiralia</taxon>
        <taxon>Lophotrochozoa</taxon>
        <taxon>Mollusca</taxon>
        <taxon>Gastropoda</taxon>
        <taxon>Heterobranchia</taxon>
        <taxon>Euthyneura</taxon>
        <taxon>Panpulmonata</taxon>
        <taxon>Hygrophila</taxon>
        <taxon>Lymnaeoidea</taxon>
        <taxon>Planorbidae</taxon>
        <taxon>Biomphalaria</taxon>
    </lineage>
</organism>
<feature type="compositionally biased region" description="Basic and acidic residues" evidence="1">
    <location>
        <begin position="448"/>
        <end position="457"/>
    </location>
</feature>
<accession>A0AAD8CCC7</accession>
<evidence type="ECO:0000313" key="4">
    <source>
        <dbReference type="Proteomes" id="UP001233172"/>
    </source>
</evidence>
<feature type="region of interest" description="Disordered" evidence="1">
    <location>
        <begin position="534"/>
        <end position="579"/>
    </location>
</feature>
<feature type="compositionally biased region" description="Low complexity" evidence="1">
    <location>
        <begin position="466"/>
        <end position="478"/>
    </location>
</feature>
<keyword evidence="4" id="KW-1185">Reference proteome</keyword>
<dbReference type="InterPro" id="IPR025946">
    <property type="entry name" value="CABIT_dom"/>
</dbReference>
<feature type="domain" description="CABIT" evidence="2">
    <location>
        <begin position="40"/>
        <end position="310"/>
    </location>
</feature>
<gene>
    <name evidence="3" type="ORF">Bpfe_001159</name>
</gene>
<proteinExistence type="predicted"/>
<evidence type="ECO:0000256" key="1">
    <source>
        <dbReference type="SAM" id="MobiDB-lite"/>
    </source>
</evidence>
<comment type="caution">
    <text evidence="3">The sequence shown here is derived from an EMBL/GenBank/DDBJ whole genome shotgun (WGS) entry which is preliminary data.</text>
</comment>
<reference evidence="3" key="2">
    <citation type="submission" date="2023-04" db="EMBL/GenBank/DDBJ databases">
        <authorList>
            <person name="Bu L."/>
            <person name="Lu L."/>
            <person name="Laidemitt M.R."/>
            <person name="Zhang S.M."/>
            <person name="Mutuku M."/>
            <person name="Mkoji G."/>
            <person name="Steinauer M."/>
            <person name="Loker E.S."/>
        </authorList>
    </citation>
    <scope>NUCLEOTIDE SEQUENCE</scope>
    <source>
        <strain evidence="3">KasaAsao</strain>
        <tissue evidence="3">Whole Snail</tissue>
    </source>
</reference>
<feature type="compositionally biased region" description="Basic and acidic residues" evidence="1">
    <location>
        <begin position="557"/>
        <end position="570"/>
    </location>
</feature>
<protein>
    <submittedName>
        <fullName evidence="3">Mucin-17</fullName>
    </submittedName>
</protein>
<feature type="compositionally biased region" description="Basic and acidic residues" evidence="1">
    <location>
        <begin position="479"/>
        <end position="491"/>
    </location>
</feature>
<evidence type="ECO:0000313" key="3">
    <source>
        <dbReference type="EMBL" id="KAK0069982.1"/>
    </source>
</evidence>
<name>A0AAD8CCC7_BIOPF</name>
<feature type="region of interest" description="Disordered" evidence="1">
    <location>
        <begin position="447"/>
        <end position="491"/>
    </location>
</feature>
<feature type="compositionally biased region" description="Polar residues" evidence="1">
    <location>
        <begin position="538"/>
        <end position="548"/>
    </location>
</feature>
<dbReference type="EMBL" id="JASAOG010000002">
    <property type="protein sequence ID" value="KAK0069982.1"/>
    <property type="molecule type" value="Genomic_DNA"/>
</dbReference>
<reference evidence="3" key="1">
    <citation type="journal article" date="2023" name="PLoS Negl. Trop. Dis.">
        <title>A genome sequence for Biomphalaria pfeifferi, the major vector snail for the human-infecting parasite Schistosoma mansoni.</title>
        <authorList>
            <person name="Bu L."/>
            <person name="Lu L."/>
            <person name="Laidemitt M.R."/>
            <person name="Zhang S.M."/>
            <person name="Mutuku M."/>
            <person name="Mkoji G."/>
            <person name="Steinauer M."/>
            <person name="Loker E.S."/>
        </authorList>
    </citation>
    <scope>NUCLEOTIDE SEQUENCE</scope>
    <source>
        <strain evidence="3">KasaAsao</strain>
    </source>
</reference>
<sequence>MSKKGQEIIGFVPLVKNQELDFDPKVLTLTQIINSSNLPKVIQCEKLTIPSKEETNSIDISQPLLAYCKNSVRKVCAQSLSYDKKKKMFVSVGSDLLIPETYQGWFAVMGHPEECTSDLPVPHYRTLAQLATSQCSSFLVGGSKPIEGIMMDKVSGKNIRFQMLPGEVLQKAGNYVAQYSQDDKKKKKKQKKKGKESSPQEEVYIKCYDHKDREIYVPACQQGMFFIVTQSTGSLKTQVLQMPALLERYKFPLIVSLIYGAIPKIPCAFTGTLLLTDSGMSHTVVTSTLFNVTNIHFEIPLSSDLKFRVAIDNPGLKSCKSYINALKSCENNAKSYTRNIKVIVGDPQLEEDESKSQQSVNKVNLQEAKGNTELSEQSELLASLKGQKSGPKNVPFSRGSRKSTFKELSTCLTINDDTDIQGGATYSPSTLLFPSEELKSSPVLARHNVFDPPEHPDSIPIHTGAQNSSQLPSPLSQNHEYEPGTLKPEKSLSSEGNYIKIWKTSPEQMPLPKAHLRLDADDYLIFPKYKEDIKTPVSHPQTQRSLSNPHVPIKKPQASDRRLSDYQRDSMEDEPLSPLQSKNDYINFVPQQFVGADDMTVERFSKIILEAGEESLPPPIPIRKKFRSSNESDYMKFDPSVSVSNQQNSGKVNVSPVTSNPYELSDPISHGNVVYETPESIKGRKGSKREVDSNIADSGIYVEEDSKDENDNAASPYVCRNDYISMAEALPLLTRPNSLTESLHSPTAFNPDITDQSSEPSCSVSRVLKNVPTVPERNLSFAEARETIGKRKQLLNELVNAGIIVTKGLEGDIVSLQKDEWSQILNEKHNLEELLKTLLPRANKTDLKEIIRCIQNISH</sequence>
<evidence type="ECO:0000259" key="2">
    <source>
        <dbReference type="Pfam" id="PF12736"/>
    </source>
</evidence>
<dbReference type="AlphaFoldDB" id="A0AAD8CCC7"/>
<feature type="region of interest" description="Disordered" evidence="1">
    <location>
        <begin position="679"/>
        <end position="714"/>
    </location>
</feature>
<dbReference type="Pfam" id="PF12736">
    <property type="entry name" value="CABIT"/>
    <property type="match status" value="1"/>
</dbReference>